<keyword evidence="5 10" id="KW-0276">Fatty acid metabolism</keyword>
<reference evidence="11" key="2">
    <citation type="submission" date="2021-09" db="EMBL/GenBank/DDBJ databases">
        <authorList>
            <person name="Jia N."/>
            <person name="Wang J."/>
            <person name="Shi W."/>
            <person name="Du L."/>
            <person name="Sun Y."/>
            <person name="Zhan W."/>
            <person name="Jiang J."/>
            <person name="Wang Q."/>
            <person name="Zhang B."/>
            <person name="Ji P."/>
            <person name="Sakyi L.B."/>
            <person name="Cui X."/>
            <person name="Yuan T."/>
            <person name="Jiang B."/>
            <person name="Yang W."/>
            <person name="Lam T.T.-Y."/>
            <person name="Chang Q."/>
            <person name="Ding S."/>
            <person name="Wang X."/>
            <person name="Zhu J."/>
            <person name="Ruan X."/>
            <person name="Zhao L."/>
            <person name="Wei J."/>
            <person name="Que T."/>
            <person name="Du C."/>
            <person name="Cheng J."/>
            <person name="Dai P."/>
            <person name="Han X."/>
            <person name="Huang E."/>
            <person name="Gao Y."/>
            <person name="Liu J."/>
            <person name="Shao H."/>
            <person name="Ye R."/>
            <person name="Li L."/>
            <person name="Wei W."/>
            <person name="Wang X."/>
            <person name="Wang C."/>
            <person name="Huo Q."/>
            <person name="Li W."/>
            <person name="Guo W."/>
            <person name="Chen H."/>
            <person name="Chen S."/>
            <person name="Zhou L."/>
            <person name="Zhou L."/>
            <person name="Ni X."/>
            <person name="Tian J."/>
            <person name="Zhou Y."/>
            <person name="Sheng Y."/>
            <person name="Liu T."/>
            <person name="Pan Y."/>
            <person name="Xia L."/>
            <person name="Li J."/>
            <person name="Zhao F."/>
            <person name="Cao W."/>
        </authorList>
    </citation>
    <scope>NUCLEOTIDE SEQUENCE</scope>
    <source>
        <strain evidence="11">Rmic-2018</strain>
        <tissue evidence="11">Larvae</tissue>
    </source>
</reference>
<keyword evidence="7 10" id="KW-0443">Lipid metabolism</keyword>
<feature type="transmembrane region" description="Helical" evidence="10">
    <location>
        <begin position="120"/>
        <end position="139"/>
    </location>
</feature>
<dbReference type="EC" id="2.3.1.199" evidence="10"/>
<keyword evidence="3 10" id="KW-0808">Transferase</keyword>
<evidence type="ECO:0000256" key="6">
    <source>
        <dbReference type="ARBA" id="ARBA00022989"/>
    </source>
</evidence>
<keyword evidence="6 10" id="KW-1133">Transmembrane helix</keyword>
<comment type="similarity">
    <text evidence="10">Belongs to the ELO family.</text>
</comment>
<protein>
    <recommendedName>
        <fullName evidence="10">Elongation of very long chain fatty acids protein</fullName>
        <ecNumber evidence="10">2.3.1.199</ecNumber>
    </recommendedName>
    <alternativeName>
        <fullName evidence="10">Very-long-chain 3-oxoacyl-CoA synthase</fullName>
    </alternativeName>
</protein>
<comment type="subcellular location">
    <subcellularLocation>
        <location evidence="1">Membrane</location>
        <topology evidence="1">Multi-pass membrane protein</topology>
    </subcellularLocation>
</comment>
<evidence type="ECO:0000313" key="11">
    <source>
        <dbReference type="EMBL" id="KAH8025212.1"/>
    </source>
</evidence>
<dbReference type="AlphaFoldDB" id="A0A9J6DTA5"/>
<evidence type="ECO:0000256" key="4">
    <source>
        <dbReference type="ARBA" id="ARBA00022692"/>
    </source>
</evidence>
<feature type="transmembrane region" description="Helical" evidence="10">
    <location>
        <begin position="69"/>
        <end position="89"/>
    </location>
</feature>
<dbReference type="GO" id="GO:0005789">
    <property type="term" value="C:endoplasmic reticulum membrane"/>
    <property type="evidence" value="ECO:0007669"/>
    <property type="project" value="TreeGrafter"/>
</dbReference>
<reference evidence="11" key="1">
    <citation type="journal article" date="2020" name="Cell">
        <title>Large-Scale Comparative Analyses of Tick Genomes Elucidate Their Genetic Diversity and Vector Capacities.</title>
        <authorList>
            <consortium name="Tick Genome and Microbiome Consortium (TIGMIC)"/>
            <person name="Jia N."/>
            <person name="Wang J."/>
            <person name="Shi W."/>
            <person name="Du L."/>
            <person name="Sun Y."/>
            <person name="Zhan W."/>
            <person name="Jiang J.F."/>
            <person name="Wang Q."/>
            <person name="Zhang B."/>
            <person name="Ji P."/>
            <person name="Bell-Sakyi L."/>
            <person name="Cui X.M."/>
            <person name="Yuan T.T."/>
            <person name="Jiang B.G."/>
            <person name="Yang W.F."/>
            <person name="Lam T.T."/>
            <person name="Chang Q.C."/>
            <person name="Ding S.J."/>
            <person name="Wang X.J."/>
            <person name="Zhu J.G."/>
            <person name="Ruan X.D."/>
            <person name="Zhao L."/>
            <person name="Wei J.T."/>
            <person name="Ye R.Z."/>
            <person name="Que T.C."/>
            <person name="Du C.H."/>
            <person name="Zhou Y.H."/>
            <person name="Cheng J.X."/>
            <person name="Dai P.F."/>
            <person name="Guo W.B."/>
            <person name="Han X.H."/>
            <person name="Huang E.J."/>
            <person name="Li L.F."/>
            <person name="Wei W."/>
            <person name="Gao Y.C."/>
            <person name="Liu J.Z."/>
            <person name="Shao H.Z."/>
            <person name="Wang X."/>
            <person name="Wang C.C."/>
            <person name="Yang T.C."/>
            <person name="Huo Q.B."/>
            <person name="Li W."/>
            <person name="Chen H.Y."/>
            <person name="Chen S.E."/>
            <person name="Zhou L.G."/>
            <person name="Ni X.B."/>
            <person name="Tian J.H."/>
            <person name="Sheng Y."/>
            <person name="Liu T."/>
            <person name="Pan Y.S."/>
            <person name="Xia L.Y."/>
            <person name="Li J."/>
            <person name="Zhao F."/>
            <person name="Cao W.C."/>
        </authorList>
    </citation>
    <scope>NUCLEOTIDE SEQUENCE</scope>
    <source>
        <strain evidence="11">Rmic-2018</strain>
    </source>
</reference>
<sequence>MGSSSTSSFMAALADELILDRDPRTANWFLGGNRLFLASLFMAYVYVVKIGGPRFMKGRKPYDGIKPVVIIYNACMVVLNAYFMTAFLSRTYMGGGYSLFCQGIDYEARDHITMSLLNLMWWYSLVRIADFLDTLFFVLRKKDSHVSFLHVAHHIIVVYNGCYGVGYGPDGQAALSVILNCFVHVIMYTYYLLSLLGPTVQKHLWWKRYLTQVQVVQFCIIFVHMLIPLFYNCGYPRPHIYVLVGEAVFFFTMFLALLLQCLPGQEKPQQTK</sequence>
<evidence type="ECO:0000256" key="10">
    <source>
        <dbReference type="RuleBase" id="RU361115"/>
    </source>
</evidence>
<dbReference type="EMBL" id="JABSTU010000007">
    <property type="protein sequence ID" value="KAH8025212.1"/>
    <property type="molecule type" value="Genomic_DNA"/>
</dbReference>
<keyword evidence="4 10" id="KW-0812">Transmembrane</keyword>
<dbReference type="GO" id="GO:0019367">
    <property type="term" value="P:fatty acid elongation, saturated fatty acid"/>
    <property type="evidence" value="ECO:0007669"/>
    <property type="project" value="TreeGrafter"/>
</dbReference>
<dbReference type="GO" id="GO:0034625">
    <property type="term" value="P:fatty acid elongation, monounsaturated fatty acid"/>
    <property type="evidence" value="ECO:0007669"/>
    <property type="project" value="TreeGrafter"/>
</dbReference>
<dbReference type="GO" id="GO:0030148">
    <property type="term" value="P:sphingolipid biosynthetic process"/>
    <property type="evidence" value="ECO:0007669"/>
    <property type="project" value="TreeGrafter"/>
</dbReference>
<gene>
    <name evidence="11" type="ORF">HPB51_004753</name>
</gene>
<evidence type="ECO:0000256" key="1">
    <source>
        <dbReference type="ARBA" id="ARBA00004141"/>
    </source>
</evidence>
<feature type="transmembrane region" description="Helical" evidence="10">
    <location>
        <begin position="239"/>
        <end position="262"/>
    </location>
</feature>
<keyword evidence="2 10" id="KW-0444">Lipid biosynthesis</keyword>
<organism evidence="11 12">
    <name type="scientific">Rhipicephalus microplus</name>
    <name type="common">Cattle tick</name>
    <name type="synonym">Boophilus microplus</name>
    <dbReference type="NCBI Taxonomy" id="6941"/>
    <lineage>
        <taxon>Eukaryota</taxon>
        <taxon>Metazoa</taxon>
        <taxon>Ecdysozoa</taxon>
        <taxon>Arthropoda</taxon>
        <taxon>Chelicerata</taxon>
        <taxon>Arachnida</taxon>
        <taxon>Acari</taxon>
        <taxon>Parasitiformes</taxon>
        <taxon>Ixodida</taxon>
        <taxon>Ixodoidea</taxon>
        <taxon>Ixodidae</taxon>
        <taxon>Rhipicephalinae</taxon>
        <taxon>Rhipicephalus</taxon>
        <taxon>Boophilus</taxon>
    </lineage>
</organism>
<feature type="transmembrane region" description="Helical" evidence="10">
    <location>
        <begin position="209"/>
        <end position="227"/>
    </location>
</feature>
<dbReference type="InterPro" id="IPR002076">
    <property type="entry name" value="ELO_fam"/>
</dbReference>
<dbReference type="GO" id="GO:0034626">
    <property type="term" value="P:fatty acid elongation, polyunsaturated fatty acid"/>
    <property type="evidence" value="ECO:0007669"/>
    <property type="project" value="TreeGrafter"/>
</dbReference>
<evidence type="ECO:0000256" key="7">
    <source>
        <dbReference type="ARBA" id="ARBA00023098"/>
    </source>
</evidence>
<keyword evidence="8 10" id="KW-0472">Membrane</keyword>
<dbReference type="GO" id="GO:0009922">
    <property type="term" value="F:fatty acid elongase activity"/>
    <property type="evidence" value="ECO:0007669"/>
    <property type="project" value="UniProtKB-EC"/>
</dbReference>
<dbReference type="Proteomes" id="UP000821866">
    <property type="component" value="Unassembled WGS sequence"/>
</dbReference>
<feature type="transmembrane region" description="Helical" evidence="10">
    <location>
        <begin position="28"/>
        <end position="48"/>
    </location>
</feature>
<feature type="transmembrane region" description="Helical" evidence="10">
    <location>
        <begin position="146"/>
        <end position="167"/>
    </location>
</feature>
<comment type="catalytic activity">
    <reaction evidence="10">
        <text>a very-long-chain acyl-CoA + malonyl-CoA + H(+) = a very-long-chain 3-oxoacyl-CoA + CO2 + CoA</text>
        <dbReference type="Rhea" id="RHEA:32727"/>
        <dbReference type="ChEBI" id="CHEBI:15378"/>
        <dbReference type="ChEBI" id="CHEBI:16526"/>
        <dbReference type="ChEBI" id="CHEBI:57287"/>
        <dbReference type="ChEBI" id="CHEBI:57384"/>
        <dbReference type="ChEBI" id="CHEBI:90725"/>
        <dbReference type="ChEBI" id="CHEBI:90736"/>
        <dbReference type="EC" id="2.3.1.199"/>
    </reaction>
</comment>
<dbReference type="Pfam" id="PF01151">
    <property type="entry name" value="ELO"/>
    <property type="match status" value="1"/>
</dbReference>
<accession>A0A9J6DTA5</accession>
<name>A0A9J6DTA5_RHIMP</name>
<dbReference type="VEuPathDB" id="VectorBase:LOC119170859"/>
<evidence type="ECO:0000256" key="5">
    <source>
        <dbReference type="ARBA" id="ARBA00022832"/>
    </source>
</evidence>
<dbReference type="PANTHER" id="PTHR11157:SF69">
    <property type="entry name" value="ELONGATION OF VERY LONG CHAIN FATTY ACIDS PROTEIN 7"/>
    <property type="match status" value="1"/>
</dbReference>
<proteinExistence type="inferred from homology"/>
<feature type="transmembrane region" description="Helical" evidence="10">
    <location>
        <begin position="173"/>
        <end position="197"/>
    </location>
</feature>
<keyword evidence="9 10" id="KW-0275">Fatty acid biosynthesis</keyword>
<comment type="caution">
    <text evidence="11">The sequence shown here is derived from an EMBL/GenBank/DDBJ whole genome shotgun (WGS) entry which is preliminary data.</text>
</comment>
<evidence type="ECO:0000256" key="2">
    <source>
        <dbReference type="ARBA" id="ARBA00022516"/>
    </source>
</evidence>
<evidence type="ECO:0000256" key="8">
    <source>
        <dbReference type="ARBA" id="ARBA00023136"/>
    </source>
</evidence>
<evidence type="ECO:0000313" key="12">
    <source>
        <dbReference type="Proteomes" id="UP000821866"/>
    </source>
</evidence>
<dbReference type="GO" id="GO:0042761">
    <property type="term" value="P:very long-chain fatty acid biosynthetic process"/>
    <property type="evidence" value="ECO:0007669"/>
    <property type="project" value="TreeGrafter"/>
</dbReference>
<evidence type="ECO:0000256" key="9">
    <source>
        <dbReference type="ARBA" id="ARBA00023160"/>
    </source>
</evidence>
<evidence type="ECO:0000256" key="3">
    <source>
        <dbReference type="ARBA" id="ARBA00022679"/>
    </source>
</evidence>
<keyword evidence="12" id="KW-1185">Reference proteome</keyword>
<dbReference type="PANTHER" id="PTHR11157">
    <property type="entry name" value="FATTY ACID ACYL TRANSFERASE-RELATED"/>
    <property type="match status" value="1"/>
</dbReference>